<dbReference type="InterPro" id="IPR032783">
    <property type="entry name" value="AraC_lig"/>
</dbReference>
<evidence type="ECO:0000256" key="3">
    <source>
        <dbReference type="ARBA" id="ARBA00023163"/>
    </source>
</evidence>
<dbReference type="Proteomes" id="UP000199052">
    <property type="component" value="Unassembled WGS sequence"/>
</dbReference>
<accession>A0A1I3AX22</accession>
<reference evidence="5 6" key="1">
    <citation type="submission" date="2016-10" db="EMBL/GenBank/DDBJ databases">
        <authorList>
            <person name="de Groot N.N."/>
        </authorList>
    </citation>
    <scope>NUCLEOTIDE SEQUENCE [LARGE SCALE GENOMIC DNA]</scope>
    <source>
        <strain evidence="5 6">CPCC 202808</strain>
    </source>
</reference>
<keyword evidence="1" id="KW-0805">Transcription regulation</keyword>
<proteinExistence type="predicted"/>
<dbReference type="EMBL" id="FOOI01000021">
    <property type="protein sequence ID" value="SFH54627.1"/>
    <property type="molecule type" value="Genomic_DNA"/>
</dbReference>
<dbReference type="PROSITE" id="PS00041">
    <property type="entry name" value="HTH_ARAC_FAMILY_1"/>
    <property type="match status" value="2"/>
</dbReference>
<dbReference type="PANTHER" id="PTHR46796">
    <property type="entry name" value="HTH-TYPE TRANSCRIPTIONAL ACTIVATOR RHAS-RELATED"/>
    <property type="match status" value="1"/>
</dbReference>
<keyword evidence="3" id="KW-0804">Transcription</keyword>
<dbReference type="SMART" id="SM00342">
    <property type="entry name" value="HTH_ARAC"/>
    <property type="match status" value="1"/>
</dbReference>
<evidence type="ECO:0000313" key="6">
    <source>
        <dbReference type="Proteomes" id="UP000199052"/>
    </source>
</evidence>
<evidence type="ECO:0000259" key="4">
    <source>
        <dbReference type="PROSITE" id="PS01124"/>
    </source>
</evidence>
<evidence type="ECO:0000313" key="5">
    <source>
        <dbReference type="EMBL" id="SFH54627.1"/>
    </source>
</evidence>
<dbReference type="Gene3D" id="1.10.10.60">
    <property type="entry name" value="Homeodomain-like"/>
    <property type="match status" value="2"/>
</dbReference>
<organism evidence="5 6">
    <name type="scientific">Actinopolymorpha cephalotaxi</name>
    <dbReference type="NCBI Taxonomy" id="504797"/>
    <lineage>
        <taxon>Bacteria</taxon>
        <taxon>Bacillati</taxon>
        <taxon>Actinomycetota</taxon>
        <taxon>Actinomycetes</taxon>
        <taxon>Propionibacteriales</taxon>
        <taxon>Actinopolymorphaceae</taxon>
        <taxon>Actinopolymorpha</taxon>
    </lineage>
</organism>
<dbReference type="InterPro" id="IPR050204">
    <property type="entry name" value="AraC_XylS_family_regulators"/>
</dbReference>
<dbReference type="STRING" id="504797.SAMN05421678_12117"/>
<dbReference type="AlphaFoldDB" id="A0A1I3AX22"/>
<protein>
    <submittedName>
        <fullName evidence="5">AraC-type DNA-binding protein</fullName>
    </submittedName>
</protein>
<dbReference type="GO" id="GO:0043565">
    <property type="term" value="F:sequence-specific DNA binding"/>
    <property type="evidence" value="ECO:0007669"/>
    <property type="project" value="InterPro"/>
</dbReference>
<dbReference type="SUPFAM" id="SSF46689">
    <property type="entry name" value="Homeodomain-like"/>
    <property type="match status" value="2"/>
</dbReference>
<dbReference type="Pfam" id="PF12852">
    <property type="entry name" value="Cupin_6"/>
    <property type="match status" value="1"/>
</dbReference>
<dbReference type="PANTHER" id="PTHR46796:SF13">
    <property type="entry name" value="HTH-TYPE TRANSCRIPTIONAL ACTIVATOR RHAS"/>
    <property type="match status" value="1"/>
</dbReference>
<keyword evidence="2 5" id="KW-0238">DNA-binding</keyword>
<dbReference type="GO" id="GO:0003700">
    <property type="term" value="F:DNA-binding transcription factor activity"/>
    <property type="evidence" value="ECO:0007669"/>
    <property type="project" value="InterPro"/>
</dbReference>
<dbReference type="Pfam" id="PF12833">
    <property type="entry name" value="HTH_18"/>
    <property type="match status" value="1"/>
</dbReference>
<dbReference type="InterPro" id="IPR009057">
    <property type="entry name" value="Homeodomain-like_sf"/>
</dbReference>
<dbReference type="InterPro" id="IPR018060">
    <property type="entry name" value="HTH_AraC"/>
</dbReference>
<sequence>MVEKLDSIRVRPHRTFAPRLPDMDPLAGLLSGPRARQAFLLRALLDPPWSMRIQDQAPLTLVVMVRGDAWVVPDAGERCPLRAGDVALFRGPEPYVVADHPDTPPQVVIHPGQRCTTPTGESMSEAMDLGVRSWGTNPQGQVAMLVGTYPEVGAVGALLLEALPALVVLPGAAWDSPLVPLLGTETQREDPGQEVVLDRLLDLLVVMSLRTWFARPDTATPPWYAAHDDPVVGRALRLLQNAPARPWTVARLAAECGVSRAGLARRFTELVGEPPMAFLAGWRLALAADLLTEPGATVGSVATRVGYASPFALSAAFKRVRGMSPREHQQGASSTP</sequence>
<feature type="domain" description="HTH araC/xylS-type" evidence="4">
    <location>
        <begin position="233"/>
        <end position="331"/>
    </location>
</feature>
<name>A0A1I3AX22_9ACTN</name>
<gene>
    <name evidence="5" type="ORF">SAMN05421678_12117</name>
</gene>
<evidence type="ECO:0000256" key="2">
    <source>
        <dbReference type="ARBA" id="ARBA00023125"/>
    </source>
</evidence>
<dbReference type="InterPro" id="IPR018062">
    <property type="entry name" value="HTH_AraC-typ_CS"/>
</dbReference>
<dbReference type="PROSITE" id="PS01124">
    <property type="entry name" value="HTH_ARAC_FAMILY_2"/>
    <property type="match status" value="1"/>
</dbReference>
<evidence type="ECO:0000256" key="1">
    <source>
        <dbReference type="ARBA" id="ARBA00023015"/>
    </source>
</evidence>